<dbReference type="AlphaFoldDB" id="K9ZWY9"/>
<feature type="transmembrane region" description="Helical" evidence="7">
    <location>
        <begin position="179"/>
        <end position="200"/>
    </location>
</feature>
<name>K9ZWY9_DEIPD</name>
<evidence type="ECO:0000313" key="10">
    <source>
        <dbReference type="Proteomes" id="UP000010467"/>
    </source>
</evidence>
<sequence>MDGILGSIMFFGALVLIFSGYPVAFALAGTAILFGLLGLATDQFSIGLVRALPDRIFGTMSNFTLLAIPYFVFMGNMLGKSGIAEELLRTAGLLFGRLRGGLAVAVILVGTLLAATTGVVAATVVTMGLISLPIMLRYGYDKGLASGVIAASGTLGQVIPPSVVLVVVGSVLGVSVGDLFLGSIVPGLMLSALYIVYTLIVAGTRWQAAPALPPEEVNIPRAQLAMQVVRAMFPPLILILLVLGSIFFGVASATEAGAVGAIGALILAAMNRRLGWRNLYSVLDGTARLTTFVIFILIGSTAFALVFRALDGDIFMQELLANLPGGTTGFLIVAMVSVFILGCFLDFFEIAFIILPLLAPVARELGIDPVWFGIILGVNLQTSFLTPPFGFSLFYLKGVAPPAVRTADIYRGVLPFIGIQLLVLLLVIFFPVLTSLRAAGP</sequence>
<dbReference type="KEGG" id="dpd:Deipe_0558"/>
<protein>
    <submittedName>
        <fullName evidence="9">TRAP transporter, DctM subunit</fullName>
    </submittedName>
</protein>
<dbReference type="Proteomes" id="UP000010467">
    <property type="component" value="Chromosome"/>
</dbReference>
<feature type="transmembrane region" description="Helical" evidence="7">
    <location>
        <begin position="7"/>
        <end position="40"/>
    </location>
</feature>
<proteinExistence type="predicted"/>
<dbReference type="PANTHER" id="PTHR33362">
    <property type="entry name" value="SIALIC ACID TRAP TRANSPORTER PERMEASE PROTEIN SIAT-RELATED"/>
    <property type="match status" value="1"/>
</dbReference>
<evidence type="ECO:0000313" key="9">
    <source>
        <dbReference type="EMBL" id="AFZ66153.1"/>
    </source>
</evidence>
<evidence type="ECO:0000259" key="8">
    <source>
        <dbReference type="Pfam" id="PF06808"/>
    </source>
</evidence>
<keyword evidence="5 7" id="KW-1133">Transmembrane helix</keyword>
<keyword evidence="2" id="KW-1003">Cell membrane</keyword>
<dbReference type="OrthoDB" id="9785600at2"/>
<dbReference type="HOGENOM" id="CLU_019824_4_0_0"/>
<dbReference type="GO" id="GO:0022857">
    <property type="term" value="F:transmembrane transporter activity"/>
    <property type="evidence" value="ECO:0007669"/>
    <property type="project" value="TreeGrafter"/>
</dbReference>
<dbReference type="PIRSF" id="PIRSF006066">
    <property type="entry name" value="HI0050"/>
    <property type="match status" value="1"/>
</dbReference>
<dbReference type="EMBL" id="CP003382">
    <property type="protein sequence ID" value="AFZ66153.1"/>
    <property type="molecule type" value="Genomic_DNA"/>
</dbReference>
<dbReference type="NCBIfam" id="TIGR00786">
    <property type="entry name" value="dctM"/>
    <property type="match status" value="1"/>
</dbReference>
<dbReference type="InterPro" id="IPR004681">
    <property type="entry name" value="TRAP_DctM"/>
</dbReference>
<dbReference type="PATRIC" id="fig|937777.3.peg.561"/>
<evidence type="ECO:0000256" key="6">
    <source>
        <dbReference type="ARBA" id="ARBA00023136"/>
    </source>
</evidence>
<evidence type="ECO:0000256" key="7">
    <source>
        <dbReference type="SAM" id="Phobius"/>
    </source>
</evidence>
<feature type="transmembrane region" description="Helical" evidence="7">
    <location>
        <begin position="289"/>
        <end position="310"/>
    </location>
</feature>
<keyword evidence="6 7" id="KW-0472">Membrane</keyword>
<organism evidence="9 10">
    <name type="scientific">Deinococcus peraridilitoris (strain DSM 19664 / LMG 22246 / CIP 109416 / KR-200)</name>
    <dbReference type="NCBI Taxonomy" id="937777"/>
    <lineage>
        <taxon>Bacteria</taxon>
        <taxon>Thermotogati</taxon>
        <taxon>Deinococcota</taxon>
        <taxon>Deinococci</taxon>
        <taxon>Deinococcales</taxon>
        <taxon>Deinococcaceae</taxon>
        <taxon>Deinococcus</taxon>
    </lineage>
</organism>
<evidence type="ECO:0000256" key="2">
    <source>
        <dbReference type="ARBA" id="ARBA00022475"/>
    </source>
</evidence>
<feature type="transmembrane region" description="Helical" evidence="7">
    <location>
        <begin position="330"/>
        <end position="358"/>
    </location>
</feature>
<comment type="subcellular location">
    <subcellularLocation>
        <location evidence="1">Cell inner membrane</location>
        <topology evidence="1">Multi-pass membrane protein</topology>
    </subcellularLocation>
</comment>
<dbReference type="GO" id="GO:0005886">
    <property type="term" value="C:plasma membrane"/>
    <property type="evidence" value="ECO:0007669"/>
    <property type="project" value="UniProtKB-SubCell"/>
</dbReference>
<feature type="transmembrane region" description="Helical" evidence="7">
    <location>
        <begin position="236"/>
        <end position="268"/>
    </location>
</feature>
<feature type="transmembrane region" description="Helical" evidence="7">
    <location>
        <begin position="370"/>
        <end position="396"/>
    </location>
</feature>
<gene>
    <name evidence="9" type="ordered locus">Deipe_0558</name>
</gene>
<evidence type="ECO:0000256" key="1">
    <source>
        <dbReference type="ARBA" id="ARBA00004429"/>
    </source>
</evidence>
<evidence type="ECO:0000256" key="3">
    <source>
        <dbReference type="ARBA" id="ARBA00022519"/>
    </source>
</evidence>
<keyword evidence="10" id="KW-1185">Reference proteome</keyword>
<reference evidence="10" key="1">
    <citation type="submission" date="2012-03" db="EMBL/GenBank/DDBJ databases">
        <title>Complete sequence of chromosome of Deinococcus peraridilitoris DSM 19664.</title>
        <authorList>
            <person name="Lucas S."/>
            <person name="Copeland A."/>
            <person name="Lapidus A."/>
            <person name="Glavina del Rio T."/>
            <person name="Dalin E."/>
            <person name="Tice H."/>
            <person name="Bruce D."/>
            <person name="Goodwin L."/>
            <person name="Pitluck S."/>
            <person name="Peters L."/>
            <person name="Mikhailova N."/>
            <person name="Lu M."/>
            <person name="Kyrpides N."/>
            <person name="Mavromatis K."/>
            <person name="Ivanova N."/>
            <person name="Brettin T."/>
            <person name="Detter J.C."/>
            <person name="Han C."/>
            <person name="Larimer F."/>
            <person name="Land M."/>
            <person name="Hauser L."/>
            <person name="Markowitz V."/>
            <person name="Cheng J.-F."/>
            <person name="Hugenholtz P."/>
            <person name="Woyke T."/>
            <person name="Wu D."/>
            <person name="Pukall R."/>
            <person name="Steenblock K."/>
            <person name="Brambilla E."/>
            <person name="Klenk H.-P."/>
            <person name="Eisen J.A."/>
        </authorList>
    </citation>
    <scope>NUCLEOTIDE SEQUENCE [LARGE SCALE GENOMIC DNA]</scope>
    <source>
        <strain evidence="10">DSM 19664 / LMG 22246 / CIP 109416 / KR-200</strain>
    </source>
</reference>
<feature type="transmembrane region" description="Helical" evidence="7">
    <location>
        <begin position="100"/>
        <end position="132"/>
    </location>
</feature>
<accession>K9ZWY9</accession>
<feature type="transmembrane region" description="Helical" evidence="7">
    <location>
        <begin position="60"/>
        <end position="79"/>
    </location>
</feature>
<feature type="transmembrane region" description="Helical" evidence="7">
    <location>
        <begin position="144"/>
        <end position="172"/>
    </location>
</feature>
<dbReference type="RefSeq" id="WP_015234463.1">
    <property type="nucleotide sequence ID" value="NC_019793.1"/>
</dbReference>
<evidence type="ECO:0000256" key="5">
    <source>
        <dbReference type="ARBA" id="ARBA00022989"/>
    </source>
</evidence>
<evidence type="ECO:0000256" key="4">
    <source>
        <dbReference type="ARBA" id="ARBA00022692"/>
    </source>
</evidence>
<dbReference type="PANTHER" id="PTHR33362:SF7">
    <property type="entry name" value="SLL1103 PROTEIN"/>
    <property type="match status" value="1"/>
</dbReference>
<feature type="transmembrane region" description="Helical" evidence="7">
    <location>
        <begin position="416"/>
        <end position="436"/>
    </location>
</feature>
<dbReference type="InterPro" id="IPR010656">
    <property type="entry name" value="DctM"/>
</dbReference>
<dbReference type="eggNOG" id="COG4664">
    <property type="taxonomic scope" value="Bacteria"/>
</dbReference>
<dbReference type="STRING" id="937777.Deipe_0558"/>
<keyword evidence="4 7" id="KW-0812">Transmembrane</keyword>
<keyword evidence="3" id="KW-0997">Cell inner membrane</keyword>
<feature type="domain" description="TRAP C4-dicarboxylate transport system permease DctM subunit" evidence="8">
    <location>
        <begin position="12"/>
        <end position="432"/>
    </location>
</feature>
<dbReference type="Pfam" id="PF06808">
    <property type="entry name" value="DctM"/>
    <property type="match status" value="1"/>
</dbReference>